<proteinExistence type="inferred from homology"/>
<feature type="domain" description="Glycoside hydrolase family 3 N-terminal" evidence="8">
    <location>
        <begin position="47"/>
        <end position="363"/>
    </location>
</feature>
<name>A0A1V9G8N0_9BACT</name>
<dbReference type="Proteomes" id="UP000192796">
    <property type="component" value="Unassembled WGS sequence"/>
</dbReference>
<evidence type="ECO:0000256" key="6">
    <source>
        <dbReference type="SAM" id="SignalP"/>
    </source>
</evidence>
<dbReference type="InterPro" id="IPR036962">
    <property type="entry name" value="Glyco_hydro_3_N_sf"/>
</dbReference>
<evidence type="ECO:0000256" key="4">
    <source>
        <dbReference type="ARBA" id="ARBA00022801"/>
    </source>
</evidence>
<comment type="caution">
    <text evidence="9">The sequence shown here is derived from an EMBL/GenBank/DDBJ whole genome shotgun (WGS) entry which is preliminary data.</text>
</comment>
<evidence type="ECO:0000256" key="5">
    <source>
        <dbReference type="ARBA" id="ARBA00023295"/>
    </source>
</evidence>
<dbReference type="SUPFAM" id="SSF51445">
    <property type="entry name" value="(Trans)glycosidases"/>
    <property type="match status" value="1"/>
</dbReference>
<protein>
    <recommendedName>
        <fullName evidence="3">beta-N-acetylhexosaminidase</fullName>
        <ecNumber evidence="3">3.2.1.52</ecNumber>
    </recommendedName>
</protein>
<evidence type="ECO:0000256" key="2">
    <source>
        <dbReference type="ARBA" id="ARBA00005336"/>
    </source>
</evidence>
<evidence type="ECO:0000256" key="1">
    <source>
        <dbReference type="ARBA" id="ARBA00001231"/>
    </source>
</evidence>
<dbReference type="InterPro" id="IPR050226">
    <property type="entry name" value="NagZ_Beta-hexosaminidase"/>
</dbReference>
<feature type="domain" description="Beta-lactamase-related" evidence="7">
    <location>
        <begin position="594"/>
        <end position="955"/>
    </location>
</feature>
<comment type="catalytic activity">
    <reaction evidence="1">
        <text>Hydrolysis of terminal non-reducing N-acetyl-D-hexosamine residues in N-acetyl-beta-D-hexosaminides.</text>
        <dbReference type="EC" id="3.2.1.52"/>
    </reaction>
</comment>
<evidence type="ECO:0000259" key="7">
    <source>
        <dbReference type="Pfam" id="PF00144"/>
    </source>
</evidence>
<dbReference type="EMBL" id="LVYD01000001">
    <property type="protein sequence ID" value="OQP66999.1"/>
    <property type="molecule type" value="Genomic_DNA"/>
</dbReference>
<dbReference type="GO" id="GO:0009254">
    <property type="term" value="P:peptidoglycan turnover"/>
    <property type="evidence" value="ECO:0007669"/>
    <property type="project" value="TreeGrafter"/>
</dbReference>
<dbReference type="Gene3D" id="3.40.50.1700">
    <property type="entry name" value="Glycoside hydrolase family 3 C-terminal domain"/>
    <property type="match status" value="1"/>
</dbReference>
<reference evidence="9 10" key="1">
    <citation type="submission" date="2016-03" db="EMBL/GenBank/DDBJ databases">
        <title>Niastella vici sp. nov., isolated from farmland soil.</title>
        <authorList>
            <person name="Chen L."/>
            <person name="Wang D."/>
            <person name="Yang S."/>
            <person name="Wang G."/>
        </authorList>
    </citation>
    <scope>NUCLEOTIDE SEQUENCE [LARGE SCALE GENOMIC DNA]</scope>
    <source>
        <strain evidence="9 10">DJ57</strain>
    </source>
</reference>
<dbReference type="InterPro" id="IPR012338">
    <property type="entry name" value="Beta-lactam/transpept-like"/>
</dbReference>
<dbReference type="Gene3D" id="3.40.710.10">
    <property type="entry name" value="DD-peptidase/beta-lactamase superfamily"/>
    <property type="match status" value="1"/>
</dbReference>
<dbReference type="RefSeq" id="WP_245843443.1">
    <property type="nucleotide sequence ID" value="NZ_LVYD01000001.1"/>
</dbReference>
<dbReference type="AlphaFoldDB" id="A0A1V9G8N0"/>
<dbReference type="SUPFAM" id="SSF52279">
    <property type="entry name" value="Beta-D-glucan exohydrolase, C-terminal domain"/>
    <property type="match status" value="1"/>
</dbReference>
<dbReference type="PANTHER" id="PTHR30480">
    <property type="entry name" value="BETA-HEXOSAMINIDASE-RELATED"/>
    <property type="match status" value="1"/>
</dbReference>
<evidence type="ECO:0000313" key="9">
    <source>
        <dbReference type="EMBL" id="OQP66999.1"/>
    </source>
</evidence>
<dbReference type="GO" id="GO:0004563">
    <property type="term" value="F:beta-N-acetylhexosaminidase activity"/>
    <property type="evidence" value="ECO:0007669"/>
    <property type="project" value="UniProtKB-EC"/>
</dbReference>
<dbReference type="InterPro" id="IPR001466">
    <property type="entry name" value="Beta-lactam-related"/>
</dbReference>
<comment type="similarity">
    <text evidence="2">Belongs to the glycosyl hydrolase 3 family.</text>
</comment>
<dbReference type="EC" id="3.2.1.52" evidence="3"/>
<dbReference type="InterPro" id="IPR017853">
    <property type="entry name" value="GH"/>
</dbReference>
<dbReference type="Pfam" id="PF00144">
    <property type="entry name" value="Beta-lactamase"/>
    <property type="match status" value="1"/>
</dbReference>
<dbReference type="STRING" id="1703345.A3860_01170"/>
<keyword evidence="5" id="KW-0326">Glycosidase</keyword>
<accession>A0A1V9G8N0</accession>
<evidence type="ECO:0000256" key="3">
    <source>
        <dbReference type="ARBA" id="ARBA00012663"/>
    </source>
</evidence>
<keyword evidence="6" id="KW-0732">Signal</keyword>
<feature type="chain" id="PRO_5012619060" description="beta-N-acetylhexosaminidase" evidence="6">
    <location>
        <begin position="24"/>
        <end position="978"/>
    </location>
</feature>
<keyword evidence="4 9" id="KW-0378">Hydrolase</keyword>
<dbReference type="Pfam" id="PF00933">
    <property type="entry name" value="Glyco_hydro_3"/>
    <property type="match status" value="1"/>
</dbReference>
<dbReference type="Gene3D" id="3.20.20.300">
    <property type="entry name" value="Glycoside hydrolase, family 3, N-terminal domain"/>
    <property type="match status" value="1"/>
</dbReference>
<dbReference type="PANTHER" id="PTHR30480:SF13">
    <property type="entry name" value="BETA-HEXOSAMINIDASE"/>
    <property type="match status" value="1"/>
</dbReference>
<dbReference type="SUPFAM" id="SSF56601">
    <property type="entry name" value="beta-lactamase/transpeptidase-like"/>
    <property type="match status" value="1"/>
</dbReference>
<organism evidence="9 10">
    <name type="scientific">Niastella vici</name>
    <dbReference type="NCBI Taxonomy" id="1703345"/>
    <lineage>
        <taxon>Bacteria</taxon>
        <taxon>Pseudomonadati</taxon>
        <taxon>Bacteroidota</taxon>
        <taxon>Chitinophagia</taxon>
        <taxon>Chitinophagales</taxon>
        <taxon>Chitinophagaceae</taxon>
        <taxon>Niastella</taxon>
    </lineage>
</organism>
<feature type="signal peptide" evidence="6">
    <location>
        <begin position="1"/>
        <end position="23"/>
    </location>
</feature>
<dbReference type="InterPro" id="IPR036881">
    <property type="entry name" value="Glyco_hydro_3_C_sf"/>
</dbReference>
<keyword evidence="10" id="KW-1185">Reference proteome</keyword>
<gene>
    <name evidence="9" type="ORF">A3860_01170</name>
</gene>
<evidence type="ECO:0000313" key="10">
    <source>
        <dbReference type="Proteomes" id="UP000192796"/>
    </source>
</evidence>
<dbReference type="InterPro" id="IPR001764">
    <property type="entry name" value="Glyco_hydro_3_N"/>
</dbReference>
<dbReference type="GO" id="GO:0005975">
    <property type="term" value="P:carbohydrate metabolic process"/>
    <property type="evidence" value="ECO:0007669"/>
    <property type="project" value="InterPro"/>
</dbReference>
<evidence type="ECO:0000259" key="8">
    <source>
        <dbReference type="Pfam" id="PF00933"/>
    </source>
</evidence>
<sequence>MRNMLKTIGLILLVSLVGGPVLAQRSSGNPAADHWVDSVFKTLSKNQKIAQLMVVRVSSIGPDRTVIFYDKQVEEAIRKYNIGGLCLFQGGPIKQAAILNYLQTIAKTPLLVTIDAENGVGMRMDSVLPLPRQMMMGAVQDRSLIYEYGRVVGEQCKRIGIQVNYAPVVDINNNPNNPVINDRSFGEDKYKVAEYGIAYMKGMQDVGVMGCAKHFPGHGDVDVDSHLDLPVINKTKQQLDSLELYPFNRIFRAGVGSVMVAHLSVPAIDSTEHTPTSISYNSVTQLLRKELNYNGLTFTDALEMKGVAKYFPDGEASRQALIAGNDMLCLPGDIRGSIKKVRKAIRRHKLHWADINEHVRKVLYAKYQYGLANWSPIDTANLLADLNSKVPAMRRDIAKSALTLLRNDEPAVFPLFKGPRVAYVGIGLTQDNAFATHVRKDYNASVYYFDYKKDSTEVQPLLQRMKDSFDVVIIGVHKYARYPANNFGISNAALQLINGIQAQHKTITMVFGNPYAIKNMCDARVLVAAYEDDDITQVTACDLLHGRFLANGKLPVTVCSAFKYGDGIIARRLLPSVPANQLGFNSVKLTNAIDSIVNDAIKQKAIPGAVVLVAKDGKIAYEKAFGYLTFDSIEPVYPETIYDLASVTKIMATTLSVMKLYDEGKLDLQKTLGDYLPKTRGSNKAPLKLWDILLHQAGLKAFIPFYRETLDATNGNLPLSTLYKTTPEENYTVPVAANLYLRNDWEDTMFNRILKSDLGPHGKYVYSDNDYIFLGKIVEAVTKMPLDKYVKKTFYDKLNLAVTGFNPAERFPLDYIAPTEREKEFRGQLIHGYVHDPGAAMFGGVAGHAGLFSNGYEMAVLAQMLLNGGVLNGQNFFSRATVDYFNQYHSDISRRGLGFDKPERDNATREDPYPCASASPLTFGHTGFTGTCFWVDPKNNLVYVFLSNRVNSPDVNKFLRMSVRPKVHEAIYQALKLY</sequence>